<dbReference type="EMBL" id="HG916765">
    <property type="protein sequence ID" value="CDM22793.1"/>
    <property type="molecule type" value="Genomic_DNA"/>
</dbReference>
<evidence type="ECO:0000313" key="2">
    <source>
        <dbReference type="Proteomes" id="UP000019805"/>
    </source>
</evidence>
<proteinExistence type="predicted"/>
<reference evidence="1 2" key="1">
    <citation type="journal article" date="2014" name="BMC Microbiol.">
        <title>The oxygen-independent metabolism of cyclic monoterpenes in Castellaniella defragrans 65Phen.</title>
        <authorList>
            <person name="Petasch J."/>
            <person name="Disch E.M."/>
            <person name="Markert S."/>
            <person name="Becher D."/>
            <person name="Schweder T."/>
            <person name="Huttel B."/>
            <person name="Reinhardt R."/>
            <person name="Harder J."/>
        </authorList>
    </citation>
    <scope>NUCLEOTIDE SEQUENCE [LARGE SCALE GENOMIC DNA]</scope>
    <source>
        <strain evidence="1">65Phen</strain>
    </source>
</reference>
<gene>
    <name evidence="1" type="ORF">BN940_01581</name>
</gene>
<dbReference type="HOGENOM" id="CLU_2970974_0_0_4"/>
<dbReference type="STRING" id="1437824.BN940_01581"/>
<accession>W8WSY2</accession>
<dbReference type="KEGG" id="cdn:BN940_01581"/>
<organism evidence="1 2">
    <name type="scientific">Castellaniella defragrans (strain DSM 12143 / CCUG 39792 / 65Phen)</name>
    <name type="common">Alcaligenes defragrans</name>
    <dbReference type="NCBI Taxonomy" id="1437824"/>
    <lineage>
        <taxon>Bacteria</taxon>
        <taxon>Pseudomonadati</taxon>
        <taxon>Pseudomonadota</taxon>
        <taxon>Betaproteobacteria</taxon>
        <taxon>Burkholderiales</taxon>
        <taxon>Alcaligenaceae</taxon>
        <taxon>Castellaniella</taxon>
    </lineage>
</organism>
<name>W8WSY2_CASD6</name>
<dbReference type="AlphaFoldDB" id="W8WSY2"/>
<evidence type="ECO:0000313" key="1">
    <source>
        <dbReference type="EMBL" id="CDM22793.1"/>
    </source>
</evidence>
<keyword evidence="2" id="KW-1185">Reference proteome</keyword>
<sequence>MQGAARPRAGAYRCAEAASAAGTRPPAGRIPTDPYGTLARKPEICLTSIHELHARFLP</sequence>
<protein>
    <submittedName>
        <fullName evidence="1">Uncharacterized protein</fullName>
    </submittedName>
</protein>
<dbReference type="Proteomes" id="UP000019805">
    <property type="component" value="Chromosome"/>
</dbReference>